<dbReference type="RefSeq" id="WP_323437926.1">
    <property type="nucleotide sequence ID" value="NZ_JAYFUH010000061.1"/>
</dbReference>
<dbReference type="EMBL" id="JAYFUH010000061">
    <property type="protein sequence ID" value="MEA5666597.1"/>
    <property type="molecule type" value="Genomic_DNA"/>
</dbReference>
<evidence type="ECO:0000313" key="3">
    <source>
        <dbReference type="Proteomes" id="UP001301653"/>
    </source>
</evidence>
<organism evidence="2 3">
    <name type="scientific">Stenotrophomonas capsici</name>
    <dbReference type="NCBI Taxonomy" id="3110230"/>
    <lineage>
        <taxon>Bacteria</taxon>
        <taxon>Pseudomonadati</taxon>
        <taxon>Pseudomonadota</taxon>
        <taxon>Gammaproteobacteria</taxon>
        <taxon>Lysobacterales</taxon>
        <taxon>Lysobacteraceae</taxon>
        <taxon>Stenotrophomonas</taxon>
    </lineage>
</organism>
<evidence type="ECO:0000256" key="1">
    <source>
        <dbReference type="SAM" id="Phobius"/>
    </source>
</evidence>
<keyword evidence="1" id="KW-0812">Transmembrane</keyword>
<name>A0ABU5V080_9GAMM</name>
<comment type="caution">
    <text evidence="2">The sequence shown here is derived from an EMBL/GenBank/DDBJ whole genome shotgun (WGS) entry which is preliminary data.</text>
</comment>
<keyword evidence="1" id="KW-1133">Transmembrane helix</keyword>
<feature type="transmembrane region" description="Helical" evidence="1">
    <location>
        <begin position="20"/>
        <end position="39"/>
    </location>
</feature>
<protein>
    <recommendedName>
        <fullName evidence="4">Transmembrane protein</fullName>
    </recommendedName>
</protein>
<evidence type="ECO:0008006" key="4">
    <source>
        <dbReference type="Google" id="ProtNLM"/>
    </source>
</evidence>
<evidence type="ECO:0000313" key="2">
    <source>
        <dbReference type="EMBL" id="MEA5666597.1"/>
    </source>
</evidence>
<sequence>MANAKIVPEKINTPIQLVAAWFAILFLLVSAFLVTAINIDKPTWAPAFLLISSAITTLLVLVFVGLMLTIFRPHLQEGKDYARWLRNKNAYSPGLINQLPTAPVATLTEAIAPHKTEGEKTHNLLININGHVDGWLDIFRSLVEAGFFVEKYTDPSPLQKNGMEKPEHQACIWVGERVSAPAAIKAIKIAINHWPHLKYLELSNDGADPPDEVHDELFIGGATSTALQRNLRPWTVDELSKLPEDISRQQFHSMIRSRYS</sequence>
<proteinExistence type="predicted"/>
<reference evidence="2 3" key="1">
    <citation type="submission" date="2023-12" db="EMBL/GenBank/DDBJ databases">
        <title>Stenotrophomonas guangdongensis sp. nov., isolated from wilted pepper plants (Capsicum annuum).</title>
        <authorList>
            <person name="Qiu M."/>
            <person name="Li Y."/>
            <person name="Liu Q."/>
            <person name="Zhang X."/>
            <person name="Huang Y."/>
            <person name="Guo R."/>
            <person name="Hu M."/>
            <person name="Zhou J."/>
            <person name="Zhou X."/>
        </authorList>
    </citation>
    <scope>NUCLEOTIDE SEQUENCE [LARGE SCALE GENOMIC DNA]</scope>
    <source>
        <strain evidence="2 3">MH1</strain>
    </source>
</reference>
<keyword evidence="1" id="KW-0472">Membrane</keyword>
<dbReference type="Proteomes" id="UP001301653">
    <property type="component" value="Unassembled WGS sequence"/>
</dbReference>
<accession>A0ABU5V080</accession>
<gene>
    <name evidence="2" type="ORF">VA603_03485</name>
</gene>
<keyword evidence="3" id="KW-1185">Reference proteome</keyword>
<feature type="transmembrane region" description="Helical" evidence="1">
    <location>
        <begin position="45"/>
        <end position="71"/>
    </location>
</feature>